<dbReference type="InterPro" id="IPR000718">
    <property type="entry name" value="Peptidase_M13"/>
</dbReference>
<feature type="non-terminal residue" evidence="2">
    <location>
        <position position="1"/>
    </location>
</feature>
<dbReference type="Pfam" id="PF01431">
    <property type="entry name" value="Peptidase_M13"/>
    <property type="match status" value="1"/>
</dbReference>
<dbReference type="Proteomes" id="UP001432027">
    <property type="component" value="Unassembled WGS sequence"/>
</dbReference>
<dbReference type="InterPro" id="IPR018497">
    <property type="entry name" value="Peptidase_M13_C"/>
</dbReference>
<dbReference type="EMBL" id="BTSX01000002">
    <property type="protein sequence ID" value="GMS86171.1"/>
    <property type="molecule type" value="Genomic_DNA"/>
</dbReference>
<dbReference type="InterPro" id="IPR024079">
    <property type="entry name" value="MetalloPept_cat_dom_sf"/>
</dbReference>
<organism evidence="2 3">
    <name type="scientific">Pristionchus entomophagus</name>
    <dbReference type="NCBI Taxonomy" id="358040"/>
    <lineage>
        <taxon>Eukaryota</taxon>
        <taxon>Metazoa</taxon>
        <taxon>Ecdysozoa</taxon>
        <taxon>Nematoda</taxon>
        <taxon>Chromadorea</taxon>
        <taxon>Rhabditida</taxon>
        <taxon>Rhabditina</taxon>
        <taxon>Diplogasteromorpha</taxon>
        <taxon>Diplogasteroidea</taxon>
        <taxon>Neodiplogasteridae</taxon>
        <taxon>Pristionchus</taxon>
    </lineage>
</organism>
<keyword evidence="3" id="KW-1185">Reference proteome</keyword>
<dbReference type="GO" id="GO:0016485">
    <property type="term" value="P:protein processing"/>
    <property type="evidence" value="ECO:0007669"/>
    <property type="project" value="TreeGrafter"/>
</dbReference>
<reference evidence="2" key="1">
    <citation type="submission" date="2023-10" db="EMBL/GenBank/DDBJ databases">
        <title>Genome assembly of Pristionchus species.</title>
        <authorList>
            <person name="Yoshida K."/>
            <person name="Sommer R.J."/>
        </authorList>
    </citation>
    <scope>NUCLEOTIDE SEQUENCE</scope>
    <source>
        <strain evidence="2">RS0144</strain>
    </source>
</reference>
<feature type="domain" description="Peptidase M13 C-terminal" evidence="1">
    <location>
        <begin position="152"/>
        <end position="267"/>
    </location>
</feature>
<dbReference type="GO" id="GO:0005886">
    <property type="term" value="C:plasma membrane"/>
    <property type="evidence" value="ECO:0007669"/>
    <property type="project" value="TreeGrafter"/>
</dbReference>
<dbReference type="PROSITE" id="PS51885">
    <property type="entry name" value="NEPRILYSIN"/>
    <property type="match status" value="1"/>
</dbReference>
<evidence type="ECO:0000313" key="3">
    <source>
        <dbReference type="Proteomes" id="UP001432027"/>
    </source>
</evidence>
<sequence>DTLIDYMPFGPGFTFVKSRSDRDAMQKDMKNGMADNIIVQISYFKMLKYVDWLDEDSLRRATDKGHYYLKINYLWPEFFGDFYHFEAIDSYNQKYTSIVGDIYYLNSNELPTYWEMLKNARAGFQNTEQFGILGQAGDRSNFLMSPATAAVWYQPERNSITIPLGILTAPYYDKKYPEQYNYAVAGTFMGREFWRAVDDEGAQFGEEGMLAECSFSHCSIFDSPSQKGFDNMAECVVNQYNSQCCPMEKGRCVNGDTTKRSNLADIG</sequence>
<dbReference type="Gene3D" id="1.10.1380.10">
    <property type="entry name" value="Neutral endopeptidase , domain2"/>
    <property type="match status" value="1"/>
</dbReference>
<dbReference type="PANTHER" id="PTHR11733:SF188">
    <property type="entry name" value="NEPRILYSIN"/>
    <property type="match status" value="1"/>
</dbReference>
<dbReference type="PANTHER" id="PTHR11733">
    <property type="entry name" value="ZINC METALLOPROTEASE FAMILY M13 NEPRILYSIN-RELATED"/>
    <property type="match status" value="1"/>
</dbReference>
<dbReference type="InterPro" id="IPR042089">
    <property type="entry name" value="Peptidase_M13_dom_2"/>
</dbReference>
<evidence type="ECO:0000259" key="1">
    <source>
        <dbReference type="Pfam" id="PF01431"/>
    </source>
</evidence>
<dbReference type="SUPFAM" id="SSF55486">
    <property type="entry name" value="Metalloproteases ('zincins'), catalytic domain"/>
    <property type="match status" value="1"/>
</dbReference>
<feature type="non-terminal residue" evidence="2">
    <location>
        <position position="267"/>
    </location>
</feature>
<evidence type="ECO:0000313" key="2">
    <source>
        <dbReference type="EMBL" id="GMS86171.1"/>
    </source>
</evidence>
<dbReference type="Gene3D" id="3.40.390.10">
    <property type="entry name" value="Collagenase (Catalytic Domain)"/>
    <property type="match status" value="1"/>
</dbReference>
<gene>
    <name evidence="2" type="ORF">PENTCL1PPCAC_8346</name>
</gene>
<protein>
    <recommendedName>
        <fullName evidence="1">Peptidase M13 C-terminal domain-containing protein</fullName>
    </recommendedName>
</protein>
<dbReference type="AlphaFoldDB" id="A0AAV5SS14"/>
<proteinExistence type="predicted"/>
<dbReference type="GO" id="GO:0004222">
    <property type="term" value="F:metalloendopeptidase activity"/>
    <property type="evidence" value="ECO:0007669"/>
    <property type="project" value="InterPro"/>
</dbReference>
<dbReference type="PRINTS" id="PR00786">
    <property type="entry name" value="NEPRILYSIN"/>
</dbReference>
<comment type="caution">
    <text evidence="2">The sequence shown here is derived from an EMBL/GenBank/DDBJ whole genome shotgun (WGS) entry which is preliminary data.</text>
</comment>
<name>A0AAV5SS14_9BILA</name>
<accession>A0AAV5SS14</accession>